<dbReference type="Pfam" id="PF03732">
    <property type="entry name" value="Retrotrans_gag"/>
    <property type="match status" value="1"/>
</dbReference>
<dbReference type="Proteomes" id="UP000634136">
    <property type="component" value="Unassembled WGS sequence"/>
</dbReference>
<proteinExistence type="predicted"/>
<sequence>MNSSTLTEELDTLFDLSRLFAEEGPSLNNMAEEKTLKELDAPLVQQAPLCITTATVQAALEMKSGLIHLLPKFRGLANEDPSDHLKEFHVVCSSMKLERIIEEHIKLRAFPFSLEDATKKWVNNVRRELCGIKQHIHGTLFDYWERFKEFCASFPQHRIPEQALINFFYEGLFLIARSSVEGASGGLIVEKTPIEARQLIEIVTSTSRQFRVTSNVFNAMKHPDDIEECSRISVIDTLSSSEFMKHNLNPLETTMVLNSCYLDQKTLEQIRWIDDNQNKPIHSRKFESLELGSYDFHPPKSSLD</sequence>
<evidence type="ECO:0000313" key="3">
    <source>
        <dbReference type="Proteomes" id="UP000634136"/>
    </source>
</evidence>
<dbReference type="OrthoDB" id="1306017at2759"/>
<organism evidence="2 3">
    <name type="scientific">Senna tora</name>
    <dbReference type="NCBI Taxonomy" id="362788"/>
    <lineage>
        <taxon>Eukaryota</taxon>
        <taxon>Viridiplantae</taxon>
        <taxon>Streptophyta</taxon>
        <taxon>Embryophyta</taxon>
        <taxon>Tracheophyta</taxon>
        <taxon>Spermatophyta</taxon>
        <taxon>Magnoliopsida</taxon>
        <taxon>eudicotyledons</taxon>
        <taxon>Gunneridae</taxon>
        <taxon>Pentapetalae</taxon>
        <taxon>rosids</taxon>
        <taxon>fabids</taxon>
        <taxon>Fabales</taxon>
        <taxon>Fabaceae</taxon>
        <taxon>Caesalpinioideae</taxon>
        <taxon>Cassia clade</taxon>
        <taxon>Senna</taxon>
    </lineage>
</organism>
<comment type="caution">
    <text evidence="2">The sequence shown here is derived from an EMBL/GenBank/DDBJ whole genome shotgun (WGS) entry which is preliminary data.</text>
</comment>
<feature type="domain" description="Retrotransposon gag" evidence="1">
    <location>
        <begin position="125"/>
        <end position="172"/>
    </location>
</feature>
<keyword evidence="3" id="KW-1185">Reference proteome</keyword>
<dbReference type="PANTHER" id="PTHR33223:SF3">
    <property type="match status" value="1"/>
</dbReference>
<gene>
    <name evidence="2" type="ORF">G2W53_004274</name>
</gene>
<evidence type="ECO:0000313" key="2">
    <source>
        <dbReference type="EMBL" id="KAF7841976.1"/>
    </source>
</evidence>
<accession>A0A835CGD8</accession>
<dbReference type="InterPro" id="IPR005162">
    <property type="entry name" value="Retrotrans_gag_dom"/>
</dbReference>
<dbReference type="EMBL" id="JAAIUW010000002">
    <property type="protein sequence ID" value="KAF7841976.1"/>
    <property type="molecule type" value="Genomic_DNA"/>
</dbReference>
<evidence type="ECO:0000259" key="1">
    <source>
        <dbReference type="Pfam" id="PF03732"/>
    </source>
</evidence>
<dbReference type="PANTHER" id="PTHR33223">
    <property type="entry name" value="CCHC-TYPE DOMAIN-CONTAINING PROTEIN"/>
    <property type="match status" value="1"/>
</dbReference>
<dbReference type="AlphaFoldDB" id="A0A835CGD8"/>
<reference evidence="2" key="1">
    <citation type="submission" date="2020-09" db="EMBL/GenBank/DDBJ databases">
        <title>Genome-Enabled Discovery of Anthraquinone Biosynthesis in Senna tora.</title>
        <authorList>
            <person name="Kang S.-H."/>
            <person name="Pandey R.P."/>
            <person name="Lee C.-M."/>
            <person name="Sim J.-S."/>
            <person name="Jeong J.-T."/>
            <person name="Choi B.-S."/>
            <person name="Jung M."/>
            <person name="Ginzburg D."/>
            <person name="Zhao K."/>
            <person name="Won S.Y."/>
            <person name="Oh T.-J."/>
            <person name="Yu Y."/>
            <person name="Kim N.-H."/>
            <person name="Lee O.R."/>
            <person name="Lee T.-H."/>
            <person name="Bashyal P."/>
            <person name="Kim T.-S."/>
            <person name="Lee W.-H."/>
            <person name="Kawkins C."/>
            <person name="Kim C.-K."/>
            <person name="Kim J.S."/>
            <person name="Ahn B.O."/>
            <person name="Rhee S.Y."/>
            <person name="Sohng J.K."/>
        </authorList>
    </citation>
    <scope>NUCLEOTIDE SEQUENCE</scope>
    <source>
        <tissue evidence="2">Leaf</tissue>
    </source>
</reference>
<name>A0A835CGD8_9FABA</name>
<protein>
    <recommendedName>
        <fullName evidence="1">Retrotransposon gag domain-containing protein</fullName>
    </recommendedName>
</protein>